<protein>
    <submittedName>
        <fullName evidence="2">Putative signal peptide protein</fullName>
    </submittedName>
</protein>
<keyword evidence="1" id="KW-0732">Signal</keyword>
<accession>A0A0L6V9W3</accession>
<comment type="caution">
    <text evidence="2">The sequence shown here is derived from an EMBL/GenBank/DDBJ whole genome shotgun (WGS) entry which is preliminary data.</text>
</comment>
<evidence type="ECO:0000313" key="3">
    <source>
        <dbReference type="Proteomes" id="UP000037035"/>
    </source>
</evidence>
<feature type="chain" id="PRO_5005568191" evidence="1">
    <location>
        <begin position="17"/>
        <end position="160"/>
    </location>
</feature>
<organism evidence="2 3">
    <name type="scientific">Puccinia sorghi</name>
    <dbReference type="NCBI Taxonomy" id="27349"/>
    <lineage>
        <taxon>Eukaryota</taxon>
        <taxon>Fungi</taxon>
        <taxon>Dikarya</taxon>
        <taxon>Basidiomycota</taxon>
        <taxon>Pucciniomycotina</taxon>
        <taxon>Pucciniomycetes</taxon>
        <taxon>Pucciniales</taxon>
        <taxon>Pucciniaceae</taxon>
        <taxon>Puccinia</taxon>
    </lineage>
</organism>
<gene>
    <name evidence="2" type="ORF">VP01_2140g5</name>
</gene>
<dbReference type="EMBL" id="LAVV01006993">
    <property type="protein sequence ID" value="KNZ57504.1"/>
    <property type="molecule type" value="Genomic_DNA"/>
</dbReference>
<proteinExistence type="predicted"/>
<dbReference type="AlphaFoldDB" id="A0A0L6V9W3"/>
<sequence length="160" mass="18109">MSQPALLALYTLPAAAATVELPPVYDLQTPTAEELEVITFYLEHYEYEFAYAFDKTAILLKTPEENCDPGYYCGKPEFYDEKCDAKAGKGVDRTRTTSYTQQACYWNASVRAPKQNDAAEFAMSSAISCCTGLSCCWWWNTRGAYDVHHILHRYQVADNL</sequence>
<evidence type="ECO:0000313" key="2">
    <source>
        <dbReference type="EMBL" id="KNZ57504.1"/>
    </source>
</evidence>
<keyword evidence="3" id="KW-1185">Reference proteome</keyword>
<feature type="signal peptide" evidence="1">
    <location>
        <begin position="1"/>
        <end position="16"/>
    </location>
</feature>
<name>A0A0L6V9W3_9BASI</name>
<evidence type="ECO:0000256" key="1">
    <source>
        <dbReference type="SAM" id="SignalP"/>
    </source>
</evidence>
<dbReference type="Proteomes" id="UP000037035">
    <property type="component" value="Unassembled WGS sequence"/>
</dbReference>
<dbReference type="VEuPathDB" id="FungiDB:VP01_2140g5"/>
<reference evidence="2 3" key="1">
    <citation type="submission" date="2015-08" db="EMBL/GenBank/DDBJ databases">
        <title>Next Generation Sequencing and Analysis of the Genome of Puccinia sorghi L Schw, the Causal Agent of Maize Common Rust.</title>
        <authorList>
            <person name="Rochi L."/>
            <person name="Burguener G."/>
            <person name="Darino M."/>
            <person name="Turjanski A."/>
            <person name="Kreff E."/>
            <person name="Dieguez M.J."/>
            <person name="Sacco F."/>
        </authorList>
    </citation>
    <scope>NUCLEOTIDE SEQUENCE [LARGE SCALE GENOMIC DNA]</scope>
    <source>
        <strain evidence="2 3">RO10H11247</strain>
    </source>
</reference>